<protein>
    <submittedName>
        <fullName evidence="1">Uncharacterized protein</fullName>
    </submittedName>
</protein>
<dbReference type="EMBL" id="GBRH01229882">
    <property type="protein sequence ID" value="JAD68013.1"/>
    <property type="molecule type" value="Transcribed_RNA"/>
</dbReference>
<evidence type="ECO:0000313" key="1">
    <source>
        <dbReference type="EMBL" id="JAD68013.1"/>
    </source>
</evidence>
<reference evidence="1" key="1">
    <citation type="submission" date="2014-09" db="EMBL/GenBank/DDBJ databases">
        <authorList>
            <person name="Magalhaes I.L.F."/>
            <person name="Oliveira U."/>
            <person name="Santos F.R."/>
            <person name="Vidigal T.H.D.A."/>
            <person name="Brescovit A.D."/>
            <person name="Santos A.J."/>
        </authorList>
    </citation>
    <scope>NUCLEOTIDE SEQUENCE</scope>
    <source>
        <tissue evidence="1">Shoot tissue taken approximately 20 cm above the soil surface</tissue>
    </source>
</reference>
<reference evidence="1" key="2">
    <citation type="journal article" date="2015" name="Data Brief">
        <title>Shoot transcriptome of the giant reed, Arundo donax.</title>
        <authorList>
            <person name="Barrero R.A."/>
            <person name="Guerrero F.D."/>
            <person name="Moolhuijzen P."/>
            <person name="Goolsby J.A."/>
            <person name="Tidwell J."/>
            <person name="Bellgard S.E."/>
            <person name="Bellgard M.I."/>
        </authorList>
    </citation>
    <scope>NUCLEOTIDE SEQUENCE</scope>
    <source>
        <tissue evidence="1">Shoot tissue taken approximately 20 cm above the soil surface</tissue>
    </source>
</reference>
<sequence>MTRALSSWISVAISWRFHSVLSRRMVFFMKLGFASPLPRRSMKRSMQSSIS</sequence>
<accession>A0A0A9C0N2</accession>
<organism evidence="1">
    <name type="scientific">Arundo donax</name>
    <name type="common">Giant reed</name>
    <name type="synonym">Donax arundinaceus</name>
    <dbReference type="NCBI Taxonomy" id="35708"/>
    <lineage>
        <taxon>Eukaryota</taxon>
        <taxon>Viridiplantae</taxon>
        <taxon>Streptophyta</taxon>
        <taxon>Embryophyta</taxon>
        <taxon>Tracheophyta</taxon>
        <taxon>Spermatophyta</taxon>
        <taxon>Magnoliopsida</taxon>
        <taxon>Liliopsida</taxon>
        <taxon>Poales</taxon>
        <taxon>Poaceae</taxon>
        <taxon>PACMAD clade</taxon>
        <taxon>Arundinoideae</taxon>
        <taxon>Arundineae</taxon>
        <taxon>Arundo</taxon>
    </lineage>
</organism>
<dbReference type="AlphaFoldDB" id="A0A0A9C0N2"/>
<proteinExistence type="predicted"/>
<name>A0A0A9C0N2_ARUDO</name>